<dbReference type="PANTHER" id="PTHR11471:SF27">
    <property type="entry name" value="TUMOR NECROSIS FACTOR LIGAND SUPERFAMILY MEMBER 10"/>
    <property type="match status" value="1"/>
</dbReference>
<dbReference type="InterPro" id="IPR008983">
    <property type="entry name" value="Tumour_necrosis_fac-like_dom"/>
</dbReference>
<dbReference type="KEGG" id="cmk:103177380"/>
<evidence type="ECO:0000256" key="11">
    <source>
        <dbReference type="PIRSR" id="PIRSR038013-50"/>
    </source>
</evidence>
<proteinExistence type="inferred from homology"/>
<comment type="subcellular location">
    <subcellularLocation>
        <location evidence="1">Cell membrane</location>
        <topology evidence="1">Single-pass type II membrane protein</topology>
    </subcellularLocation>
    <subcellularLocation>
        <location evidence="2">Secreted</location>
    </subcellularLocation>
</comment>
<keyword evidence="4" id="KW-1003">Cell membrane</keyword>
<feature type="binding site" evidence="11">
    <location>
        <position position="251"/>
    </location>
    <ligand>
        <name>Zn(2+)</name>
        <dbReference type="ChEBI" id="CHEBI:29105"/>
        <note>ligand shared between all trimeric partners</note>
    </ligand>
</feature>
<evidence type="ECO:0000256" key="4">
    <source>
        <dbReference type="ARBA" id="ARBA00022475"/>
    </source>
</evidence>
<evidence type="ECO:0000256" key="8">
    <source>
        <dbReference type="ARBA" id="ARBA00022968"/>
    </source>
</evidence>
<name>A0A4W3H2I8_CALMI</name>
<evidence type="ECO:0000256" key="2">
    <source>
        <dbReference type="ARBA" id="ARBA00004613"/>
    </source>
</evidence>
<dbReference type="OrthoDB" id="9936525at2759"/>
<dbReference type="PANTHER" id="PTHR11471">
    <property type="entry name" value="TUMOR NECROSIS FACTOR FAMILY MEMBER"/>
    <property type="match status" value="1"/>
</dbReference>
<keyword evidence="7 12" id="KW-0812">Transmembrane</keyword>
<reference evidence="15" key="3">
    <citation type="journal article" date="2014" name="Nature">
        <title>Elephant shark genome provides unique insights into gnathostome evolution.</title>
        <authorList>
            <consortium name="International Elephant Shark Genome Sequencing Consortium"/>
            <person name="Venkatesh B."/>
            <person name="Lee A.P."/>
            <person name="Ravi V."/>
            <person name="Maurya A.K."/>
            <person name="Lian M.M."/>
            <person name="Swann J.B."/>
            <person name="Ohta Y."/>
            <person name="Flajnik M.F."/>
            <person name="Sutoh Y."/>
            <person name="Kasahara M."/>
            <person name="Hoon S."/>
            <person name="Gangu V."/>
            <person name="Roy S.W."/>
            <person name="Irimia M."/>
            <person name="Korzh V."/>
            <person name="Kondrychyn I."/>
            <person name="Lim Z.W."/>
            <person name="Tay B.H."/>
            <person name="Tohari S."/>
            <person name="Kong K.W."/>
            <person name="Ho S."/>
            <person name="Lorente-Galdos B."/>
            <person name="Quilez J."/>
            <person name="Marques-Bonet T."/>
            <person name="Raney B.J."/>
            <person name="Ingham P.W."/>
            <person name="Tay A."/>
            <person name="Hillier L.W."/>
            <person name="Minx P."/>
            <person name="Boehm T."/>
            <person name="Wilson R.K."/>
            <person name="Brenner S."/>
            <person name="Warren W.C."/>
        </authorList>
    </citation>
    <scope>NUCLEOTIDE SEQUENCE [LARGE SCALE GENOMIC DNA]</scope>
</reference>
<keyword evidence="5" id="KW-0202">Cytokine</keyword>
<evidence type="ECO:0000256" key="9">
    <source>
        <dbReference type="ARBA" id="ARBA00022989"/>
    </source>
</evidence>
<dbReference type="InterPro" id="IPR006052">
    <property type="entry name" value="TNF_dom"/>
</dbReference>
<organism evidence="14 15">
    <name type="scientific">Callorhinchus milii</name>
    <name type="common">Ghost shark</name>
    <dbReference type="NCBI Taxonomy" id="7868"/>
    <lineage>
        <taxon>Eukaryota</taxon>
        <taxon>Metazoa</taxon>
        <taxon>Chordata</taxon>
        <taxon>Craniata</taxon>
        <taxon>Vertebrata</taxon>
        <taxon>Chondrichthyes</taxon>
        <taxon>Holocephali</taxon>
        <taxon>Chimaeriformes</taxon>
        <taxon>Callorhinchidae</taxon>
        <taxon>Callorhinchus</taxon>
    </lineage>
</organism>
<keyword evidence="6" id="KW-0964">Secreted</keyword>
<evidence type="ECO:0000313" key="15">
    <source>
        <dbReference type="Proteomes" id="UP000314986"/>
    </source>
</evidence>
<evidence type="ECO:0000256" key="1">
    <source>
        <dbReference type="ARBA" id="ARBA00004401"/>
    </source>
</evidence>
<comment type="similarity">
    <text evidence="3">Belongs to the tumor necrosis factor family.</text>
</comment>
<keyword evidence="10 12" id="KW-0472">Membrane</keyword>
<accession>A0A4W3H2I8</accession>
<keyword evidence="9 12" id="KW-1133">Transmembrane helix</keyword>
<reference evidence="15" key="1">
    <citation type="journal article" date="2006" name="Science">
        <title>Ancient noncoding elements conserved in the human genome.</title>
        <authorList>
            <person name="Venkatesh B."/>
            <person name="Kirkness E.F."/>
            <person name="Loh Y.H."/>
            <person name="Halpern A.L."/>
            <person name="Lee A.P."/>
            <person name="Johnson J."/>
            <person name="Dandona N."/>
            <person name="Viswanathan L.D."/>
            <person name="Tay A."/>
            <person name="Venter J.C."/>
            <person name="Strausberg R.L."/>
            <person name="Brenner S."/>
        </authorList>
    </citation>
    <scope>NUCLEOTIDE SEQUENCE [LARGE SCALE GENOMIC DNA]</scope>
</reference>
<evidence type="ECO:0000313" key="14">
    <source>
        <dbReference type="Ensembl" id="ENSCMIP00000009387.1"/>
    </source>
</evidence>
<keyword evidence="11" id="KW-0862">Zinc</keyword>
<feature type="transmembrane region" description="Helical" evidence="12">
    <location>
        <begin position="34"/>
        <end position="55"/>
    </location>
</feature>
<dbReference type="SMART" id="SM00207">
    <property type="entry name" value="TNF"/>
    <property type="match status" value="1"/>
</dbReference>
<dbReference type="Pfam" id="PF00229">
    <property type="entry name" value="TNF"/>
    <property type="match status" value="1"/>
</dbReference>
<evidence type="ECO:0000256" key="10">
    <source>
        <dbReference type="ARBA" id="ARBA00023136"/>
    </source>
</evidence>
<dbReference type="GO" id="GO:0005164">
    <property type="term" value="F:tumor necrosis factor receptor binding"/>
    <property type="evidence" value="ECO:0007669"/>
    <property type="project" value="InterPro"/>
</dbReference>
<dbReference type="GO" id="GO:0006955">
    <property type="term" value="P:immune response"/>
    <property type="evidence" value="ECO:0007669"/>
    <property type="project" value="InterPro"/>
</dbReference>
<reference evidence="14" key="5">
    <citation type="submission" date="2025-09" db="UniProtKB">
        <authorList>
            <consortium name="Ensembl"/>
        </authorList>
    </citation>
    <scope>IDENTIFICATION</scope>
</reference>
<dbReference type="GO" id="GO:0005125">
    <property type="term" value="F:cytokine activity"/>
    <property type="evidence" value="ECO:0007669"/>
    <property type="project" value="UniProtKB-KW"/>
</dbReference>
<dbReference type="SUPFAM" id="SSF49842">
    <property type="entry name" value="TNF-like"/>
    <property type="match status" value="1"/>
</dbReference>
<dbReference type="GO" id="GO:0046872">
    <property type="term" value="F:metal ion binding"/>
    <property type="evidence" value="ECO:0007669"/>
    <property type="project" value="UniProtKB-KW"/>
</dbReference>
<dbReference type="GO" id="GO:0005615">
    <property type="term" value="C:extracellular space"/>
    <property type="evidence" value="ECO:0007669"/>
    <property type="project" value="UniProtKB-KW"/>
</dbReference>
<feature type="domain" description="THD" evidence="13">
    <location>
        <begin position="141"/>
        <end position="301"/>
    </location>
</feature>
<dbReference type="InParanoid" id="A0A4W3H2I8"/>
<dbReference type="InterPro" id="IPR017355">
    <property type="entry name" value="TNF_ligand_10/11"/>
</dbReference>
<dbReference type="AlphaFoldDB" id="A0A4W3H2I8"/>
<dbReference type="PROSITE" id="PS50049">
    <property type="entry name" value="THD_2"/>
    <property type="match status" value="1"/>
</dbReference>
<dbReference type="PIRSF" id="PIRSF038013">
    <property type="entry name" value="TNF10_TNF11"/>
    <property type="match status" value="1"/>
</dbReference>
<keyword evidence="15" id="KW-1185">Reference proteome</keyword>
<evidence type="ECO:0000259" key="13">
    <source>
        <dbReference type="PROSITE" id="PS50049"/>
    </source>
</evidence>
<keyword evidence="8" id="KW-0735">Signal-anchor</keyword>
<evidence type="ECO:0000256" key="12">
    <source>
        <dbReference type="SAM" id="Phobius"/>
    </source>
</evidence>
<reference evidence="14" key="4">
    <citation type="submission" date="2025-08" db="UniProtKB">
        <authorList>
            <consortium name="Ensembl"/>
        </authorList>
    </citation>
    <scope>IDENTIFICATION</scope>
</reference>
<dbReference type="GeneTree" id="ENSGT01130000278318"/>
<evidence type="ECO:0000256" key="3">
    <source>
        <dbReference type="ARBA" id="ARBA00008670"/>
    </source>
</evidence>
<dbReference type="Proteomes" id="UP000314986">
    <property type="component" value="Unassembled WGS sequence"/>
</dbReference>
<sequence length="302" mass="34912">MDQEGKMSSSMLVDYSYQKLSEKITDSENRKWRALVLILGLIICLQTSTAFYFFLRFTRQMAQMQQKVNVDSSPGRCLKYLNTYTGDPSDFEESIEDLGCDRWLNNIRFLINQRLQFKVKDMIYQELKANNATYLLGSDTPAIHLTIRRSKDPLSPSNASSYLGHGAGHEVLYWEDNKGLALRHSSIEYHEGEMSILKSGLYYVYAKVYLRHIPGREAVNHRDNPSVQYIYKKTSSYYDPILLTKSVFTRCWSKEGMFDLYTSYQGALFQLEEGDKLFMIVTDASVVDVNDESTYFGAFMIQ</sequence>
<evidence type="ECO:0000256" key="6">
    <source>
        <dbReference type="ARBA" id="ARBA00022525"/>
    </source>
</evidence>
<evidence type="ECO:0000256" key="5">
    <source>
        <dbReference type="ARBA" id="ARBA00022514"/>
    </source>
</evidence>
<evidence type="ECO:0000256" key="7">
    <source>
        <dbReference type="ARBA" id="ARBA00022692"/>
    </source>
</evidence>
<dbReference type="Gene3D" id="2.60.120.40">
    <property type="match status" value="1"/>
</dbReference>
<dbReference type="Ensembl" id="ENSCMIT00000009645.1">
    <property type="protein sequence ID" value="ENSCMIP00000009387.1"/>
    <property type="gene ID" value="ENSCMIG00000004985.1"/>
</dbReference>
<protein>
    <submittedName>
        <fullName evidence="14">Tumor necrosis factor ligand superfamily member 10-like</fullName>
    </submittedName>
</protein>
<dbReference type="GeneID" id="103177380"/>
<reference evidence="15" key="2">
    <citation type="journal article" date="2007" name="PLoS Biol.">
        <title>Survey sequencing and comparative analysis of the elephant shark (Callorhinchus milii) genome.</title>
        <authorList>
            <person name="Venkatesh B."/>
            <person name="Kirkness E.F."/>
            <person name="Loh Y.H."/>
            <person name="Halpern A.L."/>
            <person name="Lee A.P."/>
            <person name="Johnson J."/>
            <person name="Dandona N."/>
            <person name="Viswanathan L.D."/>
            <person name="Tay A."/>
            <person name="Venter J.C."/>
            <person name="Strausberg R.L."/>
            <person name="Brenner S."/>
        </authorList>
    </citation>
    <scope>NUCLEOTIDE SEQUENCE [LARGE SCALE GENOMIC DNA]</scope>
</reference>
<dbReference type="GO" id="GO:0005886">
    <property type="term" value="C:plasma membrane"/>
    <property type="evidence" value="ECO:0007669"/>
    <property type="project" value="UniProtKB-SubCell"/>
</dbReference>
<dbReference type="CDD" id="cd00184">
    <property type="entry name" value="TNF"/>
    <property type="match status" value="1"/>
</dbReference>
<keyword evidence="11" id="KW-0479">Metal-binding</keyword>